<dbReference type="InterPro" id="IPR035919">
    <property type="entry name" value="EAL_sf"/>
</dbReference>
<dbReference type="SUPFAM" id="SSF141868">
    <property type="entry name" value="EAL domain-like"/>
    <property type="match status" value="1"/>
</dbReference>
<dbReference type="SMART" id="SM00267">
    <property type="entry name" value="GGDEF"/>
    <property type="match status" value="1"/>
</dbReference>
<gene>
    <name evidence="4" type="ORF">LNAT_P1455</name>
</gene>
<dbReference type="InterPro" id="IPR029787">
    <property type="entry name" value="Nucleotide_cyclase"/>
</dbReference>
<accession>A0A292YH92</accession>
<dbReference type="AlphaFoldDB" id="A0A292YH92"/>
<keyword evidence="1" id="KW-0472">Membrane</keyword>
<dbReference type="InterPro" id="IPR043128">
    <property type="entry name" value="Rev_trsase/Diguanyl_cyclase"/>
</dbReference>
<feature type="domain" description="GGDEF" evidence="3">
    <location>
        <begin position="315"/>
        <end position="448"/>
    </location>
</feature>
<dbReference type="CDD" id="cd01948">
    <property type="entry name" value="EAL"/>
    <property type="match status" value="1"/>
</dbReference>
<dbReference type="OrthoDB" id="9790732at2"/>
<dbReference type="PROSITE" id="PS50883">
    <property type="entry name" value="EAL"/>
    <property type="match status" value="1"/>
</dbReference>
<dbReference type="Gene3D" id="3.20.20.450">
    <property type="entry name" value="EAL domain"/>
    <property type="match status" value="1"/>
</dbReference>
<feature type="transmembrane region" description="Helical" evidence="1">
    <location>
        <begin position="12"/>
        <end position="30"/>
    </location>
</feature>
<evidence type="ECO:0000313" key="4">
    <source>
        <dbReference type="EMBL" id="GAX88160.1"/>
    </source>
</evidence>
<dbReference type="Proteomes" id="UP000217944">
    <property type="component" value="Unassembled WGS sequence"/>
</dbReference>
<organism evidence="4 5">
    <name type="scientific">Lebetimonas natsushimae</name>
    <dbReference type="NCBI Taxonomy" id="1936991"/>
    <lineage>
        <taxon>Bacteria</taxon>
        <taxon>Pseudomonadati</taxon>
        <taxon>Campylobacterota</taxon>
        <taxon>Epsilonproteobacteria</taxon>
        <taxon>Nautiliales</taxon>
        <taxon>Nautiliaceae</taxon>
        <taxon>Lebetimonas</taxon>
    </lineage>
</organism>
<dbReference type="CDD" id="cd01949">
    <property type="entry name" value="GGDEF"/>
    <property type="match status" value="1"/>
</dbReference>
<name>A0A292YH92_9BACT</name>
<dbReference type="Gene3D" id="3.30.70.270">
    <property type="match status" value="1"/>
</dbReference>
<evidence type="ECO:0000259" key="3">
    <source>
        <dbReference type="PROSITE" id="PS50887"/>
    </source>
</evidence>
<dbReference type="InterPro" id="IPR000160">
    <property type="entry name" value="GGDEF_dom"/>
</dbReference>
<dbReference type="EMBL" id="BDME01000006">
    <property type="protein sequence ID" value="GAX88160.1"/>
    <property type="molecule type" value="Genomic_DNA"/>
</dbReference>
<comment type="caution">
    <text evidence="4">The sequence shown here is derived from an EMBL/GenBank/DDBJ whole genome shotgun (WGS) entry which is preliminary data.</text>
</comment>
<protein>
    <recommendedName>
        <fullName evidence="6">EAL domain-containing protein</fullName>
    </recommendedName>
</protein>
<dbReference type="Pfam" id="PF00563">
    <property type="entry name" value="EAL"/>
    <property type="match status" value="1"/>
</dbReference>
<proteinExistence type="predicted"/>
<dbReference type="PANTHER" id="PTHR33121:SF71">
    <property type="entry name" value="OXYGEN SENSOR PROTEIN DOSP"/>
    <property type="match status" value="1"/>
</dbReference>
<evidence type="ECO:0000259" key="2">
    <source>
        <dbReference type="PROSITE" id="PS50883"/>
    </source>
</evidence>
<dbReference type="SMART" id="SM00052">
    <property type="entry name" value="EAL"/>
    <property type="match status" value="1"/>
</dbReference>
<dbReference type="InterPro" id="IPR021796">
    <property type="entry name" value="Tll0287-like_dom"/>
</dbReference>
<dbReference type="GO" id="GO:0071111">
    <property type="term" value="F:cyclic-guanylate-specific phosphodiesterase activity"/>
    <property type="evidence" value="ECO:0007669"/>
    <property type="project" value="InterPro"/>
</dbReference>
<dbReference type="PANTHER" id="PTHR33121">
    <property type="entry name" value="CYCLIC DI-GMP PHOSPHODIESTERASE PDEF"/>
    <property type="match status" value="1"/>
</dbReference>
<dbReference type="SUPFAM" id="SSF55073">
    <property type="entry name" value="Nucleotide cyclase"/>
    <property type="match status" value="1"/>
</dbReference>
<evidence type="ECO:0000313" key="5">
    <source>
        <dbReference type="Proteomes" id="UP000217944"/>
    </source>
</evidence>
<keyword evidence="5" id="KW-1185">Reference proteome</keyword>
<evidence type="ECO:0000256" key="1">
    <source>
        <dbReference type="SAM" id="Phobius"/>
    </source>
</evidence>
<feature type="transmembrane region" description="Helical" evidence="1">
    <location>
        <begin position="212"/>
        <end position="232"/>
    </location>
</feature>
<dbReference type="RefSeq" id="WP_096259972.1">
    <property type="nucleotide sequence ID" value="NZ_BDME01000006.1"/>
</dbReference>
<dbReference type="InterPro" id="IPR001633">
    <property type="entry name" value="EAL_dom"/>
</dbReference>
<keyword evidence="1" id="KW-1133">Transmembrane helix</keyword>
<dbReference type="Pfam" id="PF11845">
    <property type="entry name" value="Tll0287-like"/>
    <property type="match status" value="1"/>
</dbReference>
<keyword evidence="1" id="KW-0812">Transmembrane</keyword>
<evidence type="ECO:0008006" key="6">
    <source>
        <dbReference type="Google" id="ProtNLM"/>
    </source>
</evidence>
<dbReference type="InterPro" id="IPR050706">
    <property type="entry name" value="Cyclic-di-GMP_PDE-like"/>
</dbReference>
<dbReference type="PROSITE" id="PS50887">
    <property type="entry name" value="GGDEF"/>
    <property type="match status" value="1"/>
</dbReference>
<sequence length="688" mass="81566">MVSIRKEFHKTVVIGFILAFIVLLILYYVITKIVVEQKLTAARLEAKTIIYYRHYISFVAPKVKIVDLNLSPFALTPAYVTDQVAKKLRDDKIYYIKQVSDNYRNPLDKPNNIELEAIEYFKKYKDKNEYYKTYKPDKNFNKQYFFYAKKLTIEKSCLKCHGIPYKDVPADIYKKIVKIYGNGAFGYKKGDVRGVLSIVFPYEKVIMNVNKIFAIIIGIGVLFFITGLLIFFKVNEKIQEDIYKILEHFKFTKEGRYPILKDQMKFIEFKELKNQINKTFFKLKKYQGYIYYKYYYYPLTNLPNRNKFLELASEKKYPIVLINTDKFKEINFYFGSEIGDKLIKNIALRLKNLRKKYSFKLYHIDIDEFALIFKNEQISKKELQEIIEDIINFLEEPYNIDSNKIIVRFRAGVSLYKKDYIRANIALDMAKELKKDIVFGSEIENLDKYKEHLKWLKKLQWALKNDKIIPFYQPIVDKNKNIVKYEALVRLIDENGKVVNPFYFLDVAKRSRYYLEITKRVVNKAIEKVIEKDTAVSINLTLEDIEEREMRNFIFEKLNLLRDKSKITFEIVESEDVRGNKLVKNFLYEIKTTGALIYIDDFGSGYSNFDYLIKLHPDGVKIDGSLIKNILNDKNSQIIVKTIVSFAKEMNIKVIAEFVENKEIFEYLKKLDVDYFQGYYFSPPKGDI</sequence>
<dbReference type="Pfam" id="PF00990">
    <property type="entry name" value="GGDEF"/>
    <property type="match status" value="1"/>
</dbReference>
<feature type="domain" description="EAL" evidence="2">
    <location>
        <begin position="452"/>
        <end position="688"/>
    </location>
</feature>
<reference evidence="4 5" key="1">
    <citation type="journal article" date="2017" name="Syst. Appl. Microbiol.">
        <title>Lebetimonas natsushimae sp. nov., a novel strictly anaerobic, moderately thermophilic chemoautotroph isolated from a deep-sea hydrothermal vent polychaete nest in the Mid-Okinawa Trough.</title>
        <authorList>
            <person name="Nagata R."/>
            <person name="Takaki Y."/>
            <person name="Tame A."/>
            <person name="Nunoura T."/>
            <person name="Muto H."/>
            <person name="Mino S."/>
            <person name="Sawayama S."/>
            <person name="Takai K."/>
            <person name="Nakagawa S."/>
        </authorList>
    </citation>
    <scope>NUCLEOTIDE SEQUENCE [LARGE SCALE GENOMIC DNA]</scope>
    <source>
        <strain evidence="4 5">HS1857</strain>
    </source>
</reference>